<evidence type="ECO:0000256" key="2">
    <source>
        <dbReference type="SAM" id="MobiDB-lite"/>
    </source>
</evidence>
<reference evidence="7" key="1">
    <citation type="submission" date="2024-04" db="EMBL/GenBank/DDBJ databases">
        <authorList>
            <person name="Shaw F."/>
            <person name="Minotto A."/>
        </authorList>
    </citation>
    <scope>NUCLEOTIDE SEQUENCE [LARGE SCALE GENOMIC DNA]</scope>
</reference>
<feature type="transmembrane region" description="Helical" evidence="3">
    <location>
        <begin position="616"/>
        <end position="634"/>
    </location>
</feature>
<evidence type="ECO:0000256" key="3">
    <source>
        <dbReference type="SAM" id="Phobius"/>
    </source>
</evidence>
<evidence type="ECO:0000313" key="7">
    <source>
        <dbReference type="Proteomes" id="UP001497453"/>
    </source>
</evidence>
<keyword evidence="7" id="KW-1185">Reference proteome</keyword>
<feature type="region of interest" description="Disordered" evidence="2">
    <location>
        <begin position="236"/>
        <end position="257"/>
    </location>
</feature>
<evidence type="ECO:0000313" key="6">
    <source>
        <dbReference type="EMBL" id="CAL1700541.1"/>
    </source>
</evidence>
<organism evidence="6 7">
    <name type="scientific">Somion occarium</name>
    <dbReference type="NCBI Taxonomy" id="3059160"/>
    <lineage>
        <taxon>Eukaryota</taxon>
        <taxon>Fungi</taxon>
        <taxon>Dikarya</taxon>
        <taxon>Basidiomycota</taxon>
        <taxon>Agaricomycotina</taxon>
        <taxon>Agaricomycetes</taxon>
        <taxon>Polyporales</taxon>
        <taxon>Cerrenaceae</taxon>
        <taxon>Somion</taxon>
    </lineage>
</organism>
<keyword evidence="3" id="KW-0812">Transmembrane</keyword>
<feature type="transmembrane region" description="Helical" evidence="3">
    <location>
        <begin position="730"/>
        <end position="753"/>
    </location>
</feature>
<dbReference type="Pfam" id="PF06738">
    <property type="entry name" value="ThrE"/>
    <property type="match status" value="1"/>
</dbReference>
<feature type="transmembrane region" description="Helical" evidence="3">
    <location>
        <begin position="427"/>
        <end position="444"/>
    </location>
</feature>
<dbReference type="Proteomes" id="UP001497453">
    <property type="component" value="Chromosome 2"/>
</dbReference>
<gene>
    <name evidence="6" type="ORF">GFSPODELE1_LOCUS3186</name>
</gene>
<feature type="domain" description="Threonine/serine exporter-like N-terminal" evidence="5">
    <location>
        <begin position="295"/>
        <end position="535"/>
    </location>
</feature>
<feature type="transmembrane region" description="Helical" evidence="3">
    <location>
        <begin position="479"/>
        <end position="498"/>
    </location>
</feature>
<dbReference type="EMBL" id="OZ037945">
    <property type="protein sequence ID" value="CAL1700541.1"/>
    <property type="molecule type" value="Genomic_DNA"/>
</dbReference>
<keyword evidence="3" id="KW-0472">Membrane</keyword>
<proteinExistence type="inferred from homology"/>
<evidence type="ECO:0000256" key="1">
    <source>
        <dbReference type="ARBA" id="ARBA00034125"/>
    </source>
</evidence>
<accession>A0ABP1CY21</accession>
<evidence type="ECO:0000259" key="5">
    <source>
        <dbReference type="Pfam" id="PF06738"/>
    </source>
</evidence>
<dbReference type="PANTHER" id="PTHR31082">
    <property type="entry name" value="PHEROMONE-REGULATED MEMBRANE PROTEIN 10"/>
    <property type="match status" value="1"/>
</dbReference>
<feature type="transmembrane region" description="Helical" evidence="3">
    <location>
        <begin position="450"/>
        <end position="467"/>
    </location>
</feature>
<feature type="transmembrane region" description="Helical" evidence="3">
    <location>
        <begin position="640"/>
        <end position="658"/>
    </location>
</feature>
<comment type="similarity">
    <text evidence="1">Belongs to the ThrE exporter (TC 2.A.79) family.</text>
</comment>
<evidence type="ECO:0000256" key="4">
    <source>
        <dbReference type="SAM" id="SignalP"/>
    </source>
</evidence>
<feature type="compositionally biased region" description="Basic and acidic residues" evidence="2">
    <location>
        <begin position="93"/>
        <end position="103"/>
    </location>
</feature>
<feature type="region of interest" description="Disordered" evidence="2">
    <location>
        <begin position="22"/>
        <end position="61"/>
    </location>
</feature>
<dbReference type="PANTHER" id="PTHR31082:SF4">
    <property type="entry name" value="PHEROMONE-REGULATED MEMBRANE PROTEIN 10"/>
    <property type="match status" value="1"/>
</dbReference>
<feature type="signal peptide" evidence="4">
    <location>
        <begin position="1"/>
        <end position="23"/>
    </location>
</feature>
<feature type="transmembrane region" description="Helical" evidence="3">
    <location>
        <begin position="670"/>
        <end position="689"/>
    </location>
</feature>
<feature type="transmembrane region" description="Helical" evidence="3">
    <location>
        <begin position="695"/>
        <end position="718"/>
    </location>
</feature>
<keyword evidence="3" id="KW-1133">Transmembrane helix</keyword>
<protein>
    <recommendedName>
        <fullName evidence="5">Threonine/serine exporter-like N-terminal domain-containing protein</fullName>
    </recommendedName>
</protein>
<dbReference type="InterPro" id="IPR051361">
    <property type="entry name" value="ThrE/Ser_Exporter"/>
</dbReference>
<feature type="chain" id="PRO_5046616178" description="Threonine/serine exporter-like N-terminal domain-containing protein" evidence="4">
    <location>
        <begin position="24"/>
        <end position="763"/>
    </location>
</feature>
<feature type="region of interest" description="Disordered" evidence="2">
    <location>
        <begin position="86"/>
        <end position="120"/>
    </location>
</feature>
<feature type="transmembrane region" description="Helical" evidence="3">
    <location>
        <begin position="518"/>
        <end position="540"/>
    </location>
</feature>
<dbReference type="InterPro" id="IPR010619">
    <property type="entry name" value="ThrE-like_N"/>
</dbReference>
<sequence>MIQKPSLSPALVIAFTSVIGSQADPFRGEPDTRRTSQLRIGSDGQVAPQTALPHSPAGLRNDIPQAYIAPENIYSHRSEPEGVYHNTYLTDYPHTDDSRRGSDDSNATLNEDNRGGGADDVTFSSYRHPYDIQPPPTAVARGHDEYSRHFYLPTEDGPEEEMSAEDIEDIETMKAVPADERRRGLFANILQLHGMDLFDEDDEDGKSVVKTFGGAANSSGRPWGFRRIDSLASESDQIMDPDDPAVTGTRKASQDDPEDIEKNVLRGMNYRDRRKEKQRMRIELNITSVHNRQLFLMKLAKALMVFGAPSHRIESQLLSAARILEVDAEYVNLPGIMICSFGDHDTKTSDTHFVKCGGRLSLGALHQVHQIYRAVVHDEISAKKATKELDDILMADPVYNIYARCVFAFLISSLICPLAFGGSIADMWFAGIGGIALCLMHFWSASKSQIYATVFEITITVFISFMARGLSSIPSQKFCYTAISSAGIVSILPGYLILTSSLELASKNIVCGSIKMVYALIYTLFIGYGLNLGSDFYLLFDESQREELKRISDGMVAAASLSGNFIADNTSTLLNDVGAHMFSGQFTFSNTIPVQRDYINTGCYRPPSFAWYLQPFPWWTEFIIVPLFSILSSLSNLQPWRSVELIVMVVISCISYAANKGADFFIFQRSDVVSAIGAFVIGLLGNVYSRKMGGTAFTSMVTGVLFLVPSGLSASGGITAQGNGIEIGNAMVAVTIGITVGLFMSQSFVYMFGSKKNAAIFSF</sequence>
<keyword evidence="4" id="KW-0732">Signal</keyword>
<name>A0ABP1CY21_9APHY</name>